<dbReference type="InterPro" id="IPR050367">
    <property type="entry name" value="APC_superfamily"/>
</dbReference>
<dbReference type="PANTHER" id="PTHR42770">
    <property type="entry name" value="AMINO ACID TRANSPORTER-RELATED"/>
    <property type="match status" value="1"/>
</dbReference>
<proteinExistence type="predicted"/>
<comment type="subcellular location">
    <subcellularLocation>
        <location evidence="1">Cell membrane</location>
        <topology evidence="1">Multi-pass membrane protein</topology>
    </subcellularLocation>
</comment>
<feature type="transmembrane region" description="Helical" evidence="6">
    <location>
        <begin position="39"/>
        <end position="58"/>
    </location>
</feature>
<evidence type="ECO:0000256" key="4">
    <source>
        <dbReference type="ARBA" id="ARBA00022989"/>
    </source>
</evidence>
<dbReference type="Proteomes" id="UP000831495">
    <property type="component" value="Chromosome"/>
</dbReference>
<dbReference type="PANTHER" id="PTHR42770:SF18">
    <property type="entry name" value="ARGININE_AGMATINE ANTIPORTER"/>
    <property type="match status" value="1"/>
</dbReference>
<feature type="transmembrane region" description="Helical" evidence="6">
    <location>
        <begin position="372"/>
        <end position="393"/>
    </location>
</feature>
<evidence type="ECO:0000313" key="7">
    <source>
        <dbReference type="EMBL" id="UQS81962.1"/>
    </source>
</evidence>
<keyword evidence="2" id="KW-1003">Cell membrane</keyword>
<evidence type="ECO:0000256" key="2">
    <source>
        <dbReference type="ARBA" id="ARBA00022475"/>
    </source>
</evidence>
<feature type="transmembrane region" description="Helical" evidence="6">
    <location>
        <begin position="270"/>
        <end position="294"/>
    </location>
</feature>
<evidence type="ECO:0000256" key="1">
    <source>
        <dbReference type="ARBA" id="ARBA00004651"/>
    </source>
</evidence>
<keyword evidence="5 6" id="KW-0472">Membrane</keyword>
<feature type="transmembrane region" description="Helical" evidence="6">
    <location>
        <begin position="189"/>
        <end position="209"/>
    </location>
</feature>
<dbReference type="Gene3D" id="1.20.1740.10">
    <property type="entry name" value="Amino acid/polyamine transporter I"/>
    <property type="match status" value="1"/>
</dbReference>
<dbReference type="Pfam" id="PF13520">
    <property type="entry name" value="AA_permease_2"/>
    <property type="match status" value="1"/>
</dbReference>
<keyword evidence="3 6" id="KW-0812">Transmembrane</keyword>
<evidence type="ECO:0000256" key="3">
    <source>
        <dbReference type="ARBA" id="ARBA00022692"/>
    </source>
</evidence>
<evidence type="ECO:0000313" key="8">
    <source>
        <dbReference type="Proteomes" id="UP000831495"/>
    </source>
</evidence>
<evidence type="ECO:0000256" key="6">
    <source>
        <dbReference type="SAM" id="Phobius"/>
    </source>
</evidence>
<feature type="transmembrane region" description="Helical" evidence="6">
    <location>
        <begin position="151"/>
        <end position="169"/>
    </location>
</feature>
<dbReference type="PIRSF" id="PIRSF006060">
    <property type="entry name" value="AA_transporter"/>
    <property type="match status" value="1"/>
</dbReference>
<feature type="transmembrane region" description="Helical" evidence="6">
    <location>
        <begin position="315"/>
        <end position="333"/>
    </location>
</feature>
<keyword evidence="8" id="KW-1185">Reference proteome</keyword>
<dbReference type="InterPro" id="IPR002293">
    <property type="entry name" value="AA/rel_permease1"/>
</dbReference>
<reference evidence="7" key="1">
    <citation type="journal article" date="2022" name="Int. J. Syst. Evol. Microbiol.">
        <title>Apilactobacillus apisilvae sp. nov., Nicolia spurrieriana gen. nov. sp. nov., Bombilactobacillus folatiphilus sp. nov. and Bombilactobacillus thymidiniphilus sp. nov., four new lactic acid bacterial isolates from stingless bees Tetragonula carbonaria and Austroplebeia australis.</title>
        <authorList>
            <person name="Oliphant S.A."/>
            <person name="Watson-Haigh N.S."/>
            <person name="Sumby K.M."/>
            <person name="Gardner J."/>
            <person name="Groom S."/>
            <person name="Jiranek V."/>
        </authorList>
    </citation>
    <scope>NUCLEOTIDE SEQUENCE</scope>
    <source>
        <strain evidence="7">SG4_D2</strain>
    </source>
</reference>
<protein>
    <submittedName>
        <fullName evidence="7">APC family permease</fullName>
    </submittedName>
</protein>
<accession>A0ABY4P8J1</accession>
<feature type="transmembrane region" description="Helical" evidence="6">
    <location>
        <begin position="119"/>
        <end position="139"/>
    </location>
</feature>
<gene>
    <name evidence="7" type="ORF">MOO45_07175</name>
</gene>
<dbReference type="EMBL" id="CP093366">
    <property type="protein sequence ID" value="UQS81962.1"/>
    <property type="molecule type" value="Genomic_DNA"/>
</dbReference>
<feature type="transmembrane region" description="Helical" evidence="6">
    <location>
        <begin position="7"/>
        <end position="27"/>
    </location>
</feature>
<dbReference type="RefSeq" id="WP_249514230.1">
    <property type="nucleotide sequence ID" value="NZ_CP093366.1"/>
</dbReference>
<feature type="transmembrane region" description="Helical" evidence="6">
    <location>
        <begin position="399"/>
        <end position="420"/>
    </location>
</feature>
<feature type="transmembrane region" description="Helical" evidence="6">
    <location>
        <begin position="221"/>
        <end position="244"/>
    </location>
</feature>
<sequence length="428" mass="46366">MHKKKLGFISIILLGLNGIIGSGIFLLPNQIAKLVGNGSFGIIIFDAGLVTSIAFCFAQAASYFKEDGGAYLYAQSAFGNFVGFEVGFVTWAICIIAQATMSAALKTELVNLFPNLAPYQNWIVSALLIFLAFLNIGGVQISKWLINLTSIAKLTPLILFIVIGLFFIHPNRINALPFSQKVVQTNFNQAALTMFYAFTGFESMVLAAGEMRHVQKNLPRAIILVIGSVASLYLLIQIVAAGTLGKTLGITKVPVQASFTQIAGRTGYNLVGLGTLLSMAGLLVTSSFVTPRAAVALAAHQHLPQILNWRNQYHAPFMAILVSTGLSLIIMWFGNFSALAQISAVSRFAQYLPTCLAVLVFQKTKTLHPQQFHLWGGPVIPLIAIVVSCWLLSKVSTAKLLAGLGALFIGVPIYLLMHFWKRHNAHAD</sequence>
<keyword evidence="4 6" id="KW-1133">Transmembrane helix</keyword>
<evidence type="ECO:0000256" key="5">
    <source>
        <dbReference type="ARBA" id="ARBA00023136"/>
    </source>
</evidence>
<feature type="transmembrane region" description="Helical" evidence="6">
    <location>
        <begin position="70"/>
        <end position="99"/>
    </location>
</feature>
<name>A0ABY4P8J1_9LACO</name>
<organism evidence="7 8">
    <name type="scientific">Bombilactobacillus folatiphilus</name>
    <dbReference type="NCBI Taxonomy" id="2923362"/>
    <lineage>
        <taxon>Bacteria</taxon>
        <taxon>Bacillati</taxon>
        <taxon>Bacillota</taxon>
        <taxon>Bacilli</taxon>
        <taxon>Lactobacillales</taxon>
        <taxon>Lactobacillaceae</taxon>
        <taxon>Bombilactobacillus</taxon>
    </lineage>
</organism>